<evidence type="ECO:0000256" key="6">
    <source>
        <dbReference type="ARBA" id="ARBA00022449"/>
    </source>
</evidence>
<comment type="subcellular location">
    <subcellularLocation>
        <location evidence="2">Cell membrane</location>
        <topology evidence="2">Multi-pass membrane protein</topology>
    </subcellularLocation>
</comment>
<reference evidence="14" key="2">
    <citation type="submission" date="2021-04" db="EMBL/GenBank/DDBJ databases">
        <authorList>
            <person name="Gilroy R."/>
        </authorList>
    </citation>
    <scope>NUCLEOTIDE SEQUENCE</scope>
    <source>
        <strain evidence="14">ChiW19-6364</strain>
    </source>
</reference>
<evidence type="ECO:0000256" key="12">
    <source>
        <dbReference type="ARBA" id="ARBA00031636"/>
    </source>
</evidence>
<keyword evidence="5" id="KW-0813">Transport</keyword>
<dbReference type="EMBL" id="DWUX01000214">
    <property type="protein sequence ID" value="HJD40767.1"/>
    <property type="molecule type" value="Genomic_DNA"/>
</dbReference>
<keyword evidence="7" id="KW-1003">Cell membrane</keyword>
<dbReference type="CDD" id="cd13138">
    <property type="entry name" value="MATE_yoeA_like"/>
    <property type="match status" value="1"/>
</dbReference>
<feature type="transmembrane region" description="Helical" evidence="13">
    <location>
        <begin position="351"/>
        <end position="374"/>
    </location>
</feature>
<keyword evidence="11 13" id="KW-0472">Membrane</keyword>
<feature type="transmembrane region" description="Helical" evidence="13">
    <location>
        <begin position="239"/>
        <end position="264"/>
    </location>
</feature>
<gene>
    <name evidence="14" type="ORF">H9913_12150</name>
</gene>
<feature type="transmembrane region" description="Helical" evidence="13">
    <location>
        <begin position="386"/>
        <end position="410"/>
    </location>
</feature>
<feature type="transmembrane region" description="Helical" evidence="13">
    <location>
        <begin position="197"/>
        <end position="218"/>
    </location>
</feature>
<evidence type="ECO:0000256" key="1">
    <source>
        <dbReference type="ARBA" id="ARBA00003408"/>
    </source>
</evidence>
<dbReference type="Proteomes" id="UP000823850">
    <property type="component" value="Unassembled WGS sequence"/>
</dbReference>
<dbReference type="GO" id="GO:0042910">
    <property type="term" value="F:xenobiotic transmembrane transporter activity"/>
    <property type="evidence" value="ECO:0007669"/>
    <property type="project" value="InterPro"/>
</dbReference>
<accession>A0A9D2RBW6</accession>
<dbReference type="AlphaFoldDB" id="A0A9D2RBW6"/>
<evidence type="ECO:0000313" key="14">
    <source>
        <dbReference type="EMBL" id="HJD40767.1"/>
    </source>
</evidence>
<evidence type="ECO:0000256" key="11">
    <source>
        <dbReference type="ARBA" id="ARBA00023136"/>
    </source>
</evidence>
<name>A0A9D2RBW6_9FIRM</name>
<protein>
    <recommendedName>
        <fullName evidence="4">Probable multidrug resistance protein NorM</fullName>
    </recommendedName>
    <alternativeName>
        <fullName evidence="12">Multidrug-efflux transporter</fullName>
    </alternativeName>
</protein>
<feature type="transmembrane region" description="Helical" evidence="13">
    <location>
        <begin position="12"/>
        <end position="34"/>
    </location>
</feature>
<dbReference type="GO" id="GO:0006811">
    <property type="term" value="P:monoatomic ion transport"/>
    <property type="evidence" value="ECO:0007669"/>
    <property type="project" value="UniProtKB-KW"/>
</dbReference>
<evidence type="ECO:0000256" key="4">
    <source>
        <dbReference type="ARBA" id="ARBA00020268"/>
    </source>
</evidence>
<dbReference type="GO" id="GO:0015297">
    <property type="term" value="F:antiporter activity"/>
    <property type="evidence" value="ECO:0007669"/>
    <property type="project" value="UniProtKB-KW"/>
</dbReference>
<keyword evidence="8 13" id="KW-0812">Transmembrane</keyword>
<dbReference type="PIRSF" id="PIRSF006603">
    <property type="entry name" value="DinF"/>
    <property type="match status" value="1"/>
</dbReference>
<evidence type="ECO:0000256" key="7">
    <source>
        <dbReference type="ARBA" id="ARBA00022475"/>
    </source>
</evidence>
<evidence type="ECO:0000256" key="8">
    <source>
        <dbReference type="ARBA" id="ARBA00022692"/>
    </source>
</evidence>
<comment type="similarity">
    <text evidence="3">Belongs to the multi antimicrobial extrusion (MATE) (TC 2.A.66.1) family.</text>
</comment>
<dbReference type="PANTHER" id="PTHR43298:SF2">
    <property type="entry name" value="FMN_FAD EXPORTER YEEO-RELATED"/>
    <property type="match status" value="1"/>
</dbReference>
<feature type="transmembrane region" description="Helical" evidence="13">
    <location>
        <begin position="316"/>
        <end position="345"/>
    </location>
</feature>
<evidence type="ECO:0000256" key="2">
    <source>
        <dbReference type="ARBA" id="ARBA00004651"/>
    </source>
</evidence>
<feature type="transmembrane region" description="Helical" evidence="13">
    <location>
        <begin position="284"/>
        <end position="304"/>
    </location>
</feature>
<feature type="transmembrane region" description="Helical" evidence="13">
    <location>
        <begin position="101"/>
        <end position="120"/>
    </location>
</feature>
<comment type="function">
    <text evidence="1">Multidrug efflux pump.</text>
</comment>
<sequence>MDNQTKDLTQGPIGRQVFFFALPLLGGSLIQQLYNTVDLIFVGQFLGKSASAAVGAGSLLVTCILGFFTGLGVGVGILAARAFAMGKEKELGRTVHCTAGLALIFSVLFTLIGVIFTPVFLEWLNTPENVMDQAVVYLRIYMLGLFSIVSYNLGSGILRAMGNSRSPMLYQLAGGILNVAGDAFFICGLDFGVAGAALATVCSQTLAAILVIGRLAGLKAPCGLKISQIRIYRKLTRQIMGFGIPAAIQSIVITLSNLIVQSGINGLGVDSIAAFTAYFKIENFIYLPIMAFGQAASTFTSQNIGAGQRQRVRKGACITILLGTAVTLFVSGFILFFCPYIFSAFVPDRQVVALGCQIAAIAYPFYFLYVFLEVFSSVIRGAGKTLVSMILILGNMCVLRICLLQVMLYIRPDVQGVAVIYPVTWGTTALCMFLYYKWGRWEKNVPEAFG</sequence>
<organism evidence="14 15">
    <name type="scientific">Candidatus Blautia stercoripullorum</name>
    <dbReference type="NCBI Taxonomy" id="2838502"/>
    <lineage>
        <taxon>Bacteria</taxon>
        <taxon>Bacillati</taxon>
        <taxon>Bacillota</taxon>
        <taxon>Clostridia</taxon>
        <taxon>Lachnospirales</taxon>
        <taxon>Lachnospiraceae</taxon>
        <taxon>Blautia</taxon>
    </lineage>
</organism>
<feature type="transmembrane region" description="Helical" evidence="13">
    <location>
        <begin position="54"/>
        <end position="80"/>
    </location>
</feature>
<feature type="transmembrane region" description="Helical" evidence="13">
    <location>
        <begin position="170"/>
        <end position="191"/>
    </location>
</feature>
<evidence type="ECO:0000313" key="15">
    <source>
        <dbReference type="Proteomes" id="UP000823850"/>
    </source>
</evidence>
<reference evidence="14" key="1">
    <citation type="journal article" date="2021" name="PeerJ">
        <title>Extensive microbial diversity within the chicken gut microbiome revealed by metagenomics and culture.</title>
        <authorList>
            <person name="Gilroy R."/>
            <person name="Ravi A."/>
            <person name="Getino M."/>
            <person name="Pursley I."/>
            <person name="Horton D.L."/>
            <person name="Alikhan N.F."/>
            <person name="Baker D."/>
            <person name="Gharbi K."/>
            <person name="Hall N."/>
            <person name="Watson M."/>
            <person name="Adriaenssens E.M."/>
            <person name="Foster-Nyarko E."/>
            <person name="Jarju S."/>
            <person name="Secka A."/>
            <person name="Antonio M."/>
            <person name="Oren A."/>
            <person name="Chaudhuri R.R."/>
            <person name="La Ragione R."/>
            <person name="Hildebrand F."/>
            <person name="Pallen M.J."/>
        </authorList>
    </citation>
    <scope>NUCLEOTIDE SEQUENCE</scope>
    <source>
        <strain evidence="14">ChiW19-6364</strain>
    </source>
</reference>
<dbReference type="InterPro" id="IPR050222">
    <property type="entry name" value="MATE_MdtK"/>
</dbReference>
<feature type="transmembrane region" description="Helical" evidence="13">
    <location>
        <begin position="416"/>
        <end position="436"/>
    </location>
</feature>
<feature type="transmembrane region" description="Helical" evidence="13">
    <location>
        <begin position="140"/>
        <end position="158"/>
    </location>
</feature>
<dbReference type="PANTHER" id="PTHR43298">
    <property type="entry name" value="MULTIDRUG RESISTANCE PROTEIN NORM-RELATED"/>
    <property type="match status" value="1"/>
</dbReference>
<proteinExistence type="inferred from homology"/>
<evidence type="ECO:0000256" key="5">
    <source>
        <dbReference type="ARBA" id="ARBA00022448"/>
    </source>
</evidence>
<evidence type="ECO:0000256" key="3">
    <source>
        <dbReference type="ARBA" id="ARBA00010199"/>
    </source>
</evidence>
<dbReference type="GO" id="GO:0005886">
    <property type="term" value="C:plasma membrane"/>
    <property type="evidence" value="ECO:0007669"/>
    <property type="project" value="UniProtKB-SubCell"/>
</dbReference>
<dbReference type="NCBIfam" id="TIGR00797">
    <property type="entry name" value="matE"/>
    <property type="match status" value="1"/>
</dbReference>
<keyword evidence="6" id="KW-0050">Antiport</keyword>
<evidence type="ECO:0000256" key="13">
    <source>
        <dbReference type="SAM" id="Phobius"/>
    </source>
</evidence>
<evidence type="ECO:0000256" key="9">
    <source>
        <dbReference type="ARBA" id="ARBA00022989"/>
    </source>
</evidence>
<dbReference type="Pfam" id="PF01554">
    <property type="entry name" value="MatE"/>
    <property type="match status" value="2"/>
</dbReference>
<keyword evidence="10" id="KW-0406">Ion transport</keyword>
<dbReference type="InterPro" id="IPR002528">
    <property type="entry name" value="MATE_fam"/>
</dbReference>
<comment type="caution">
    <text evidence="14">The sequence shown here is derived from an EMBL/GenBank/DDBJ whole genome shotgun (WGS) entry which is preliminary data.</text>
</comment>
<dbReference type="InterPro" id="IPR048279">
    <property type="entry name" value="MdtK-like"/>
</dbReference>
<evidence type="ECO:0000256" key="10">
    <source>
        <dbReference type="ARBA" id="ARBA00023065"/>
    </source>
</evidence>
<keyword evidence="9 13" id="KW-1133">Transmembrane helix</keyword>